<dbReference type="AlphaFoldDB" id="A0ABD2CS86"/>
<reference evidence="1 2" key="1">
    <citation type="journal article" date="2024" name="Ann. Entomol. Soc. Am.">
        <title>Genomic analyses of the southern and eastern yellowjacket wasps (Hymenoptera: Vespidae) reveal evolutionary signatures of social life.</title>
        <authorList>
            <person name="Catto M.A."/>
            <person name="Caine P.B."/>
            <person name="Orr S.E."/>
            <person name="Hunt B.G."/>
            <person name="Goodisman M.A.D."/>
        </authorList>
    </citation>
    <scope>NUCLEOTIDE SEQUENCE [LARGE SCALE GENOMIC DNA]</scope>
    <source>
        <strain evidence="1">232</strain>
        <tissue evidence="1">Head and thorax</tissue>
    </source>
</reference>
<organism evidence="1 2">
    <name type="scientific">Vespula maculifrons</name>
    <name type="common">Eastern yellow jacket</name>
    <name type="synonym">Wasp</name>
    <dbReference type="NCBI Taxonomy" id="7453"/>
    <lineage>
        <taxon>Eukaryota</taxon>
        <taxon>Metazoa</taxon>
        <taxon>Ecdysozoa</taxon>
        <taxon>Arthropoda</taxon>
        <taxon>Hexapoda</taxon>
        <taxon>Insecta</taxon>
        <taxon>Pterygota</taxon>
        <taxon>Neoptera</taxon>
        <taxon>Endopterygota</taxon>
        <taxon>Hymenoptera</taxon>
        <taxon>Apocrita</taxon>
        <taxon>Aculeata</taxon>
        <taxon>Vespoidea</taxon>
        <taxon>Vespidae</taxon>
        <taxon>Vespinae</taxon>
        <taxon>Vespula</taxon>
    </lineage>
</organism>
<evidence type="ECO:0000313" key="1">
    <source>
        <dbReference type="EMBL" id="KAL2747048.1"/>
    </source>
</evidence>
<dbReference type="Proteomes" id="UP001607303">
    <property type="component" value="Unassembled WGS sequence"/>
</dbReference>
<accession>A0ABD2CS86</accession>
<gene>
    <name evidence="1" type="ORF">V1477_005418</name>
</gene>
<name>A0ABD2CS86_VESMC</name>
<comment type="caution">
    <text evidence="1">The sequence shown here is derived from an EMBL/GenBank/DDBJ whole genome shotgun (WGS) entry which is preliminary data.</text>
</comment>
<proteinExistence type="predicted"/>
<evidence type="ECO:0000313" key="2">
    <source>
        <dbReference type="Proteomes" id="UP001607303"/>
    </source>
</evidence>
<sequence>MVQWGYSPTRDDNKIGPSTDFDSYWFSLALNFDEYTSQFSQYAFSAMVQWGYSPTRDDNKIGPSTDFDSYWFSLALNFDECTSQFSQYAFSWGYSPTRDNNKIGPSTDFDSYWFSLALNFDEYTSQFSQYAFSASIREELIIKWCSGDTLPPVTTTKSDLRPTLTVTGSKYMEKWWYSPTRNDNKIGPSNDFDSYWFSLALNFDEYTSQFSQYAFSAMVQWGYSPTRDDNKIGPSNDFDSYWFSLALNFDEYTSQFSQYAFSASTREELM</sequence>
<dbReference type="EMBL" id="JAYRBN010000037">
    <property type="protein sequence ID" value="KAL2747048.1"/>
    <property type="molecule type" value="Genomic_DNA"/>
</dbReference>
<keyword evidence="2" id="KW-1185">Reference proteome</keyword>
<protein>
    <submittedName>
        <fullName evidence="1">Uncharacterized protein</fullName>
    </submittedName>
</protein>